<dbReference type="Proteomes" id="UP000230821">
    <property type="component" value="Unassembled WGS sequence"/>
</dbReference>
<evidence type="ECO:0000313" key="1">
    <source>
        <dbReference type="EMBL" id="PIE33878.1"/>
    </source>
</evidence>
<organism evidence="1 2">
    <name type="scientific">candidate division KSB3 bacterium</name>
    <dbReference type="NCBI Taxonomy" id="2044937"/>
    <lineage>
        <taxon>Bacteria</taxon>
        <taxon>candidate division KSB3</taxon>
    </lineage>
</organism>
<dbReference type="EMBL" id="PDSK01000093">
    <property type="protein sequence ID" value="PIE33878.1"/>
    <property type="molecule type" value="Genomic_DNA"/>
</dbReference>
<dbReference type="AlphaFoldDB" id="A0A2G6KDW8"/>
<proteinExistence type="predicted"/>
<reference evidence="1 2" key="1">
    <citation type="submission" date="2017-10" db="EMBL/GenBank/DDBJ databases">
        <title>Novel microbial diversity and functional potential in the marine mammal oral microbiome.</title>
        <authorList>
            <person name="Dudek N.K."/>
            <person name="Sun C.L."/>
            <person name="Burstein D."/>
            <person name="Kantor R.S."/>
            <person name="Aliaga Goltsman D.S."/>
            <person name="Bik E.M."/>
            <person name="Thomas B.C."/>
            <person name="Banfield J.F."/>
            <person name="Relman D.A."/>
        </authorList>
    </citation>
    <scope>NUCLEOTIDE SEQUENCE [LARGE SCALE GENOMIC DNA]</scope>
    <source>
        <strain evidence="1">DOLJORAL78_47_16</strain>
    </source>
</reference>
<accession>A0A2G6KDW8</accession>
<evidence type="ECO:0000313" key="2">
    <source>
        <dbReference type="Proteomes" id="UP000230821"/>
    </source>
</evidence>
<sequence>MMRAFLRSYAAKILCLTRVVKQYLFDEESSSTIACSGSSGQKKESLTNFLALNRENQQHGS</sequence>
<name>A0A2G6KDW8_9BACT</name>
<protein>
    <submittedName>
        <fullName evidence="1">Uncharacterized protein</fullName>
    </submittedName>
</protein>
<gene>
    <name evidence="1" type="ORF">CSA56_09305</name>
</gene>
<comment type="caution">
    <text evidence="1">The sequence shown here is derived from an EMBL/GenBank/DDBJ whole genome shotgun (WGS) entry which is preliminary data.</text>
</comment>